<dbReference type="EnsemblBacteria" id="CAC12506">
    <property type="protein sequence ID" value="CAC12506"/>
    <property type="gene ID" value="CAC12506"/>
</dbReference>
<sequence>MDRTLKQKFRQPFGFYMENLIGRHLTTKGIFTMYHAHSYAFEWGLDLNDEDLNQLKFLINILEINTGELSERVRLVLKGNNGYYNQTYAELIRRNFSFKDNKKLFNKKIILLAVSDLISSNILELLRIEDHRLIVSEVKSQYGPKVDYRIEFERSQLNRLLTLTNTGIETSLIYCIALPAPRFVEIPFIKLYEEFTKYTDFNGREFTTDNWADLRIKIPLEYRKDEKFERIHESLYSFKDEKSLYKSILDAFPGKFSRLEKFLNLF</sequence>
<dbReference type="HOGENOM" id="CLU_1044355_0_0_2"/>
<evidence type="ECO:0000313" key="2">
    <source>
        <dbReference type="Proteomes" id="UP000001024"/>
    </source>
</evidence>
<dbReference type="InParanoid" id="Q9HIF4"/>
<accession>Q9HIF4</accession>
<dbReference type="EMBL" id="AL445067">
    <property type="protein sequence ID" value="CAC12506.1"/>
    <property type="molecule type" value="Genomic_DNA"/>
</dbReference>
<evidence type="ECO:0000313" key="1">
    <source>
        <dbReference type="EMBL" id="CAC12506.1"/>
    </source>
</evidence>
<dbReference type="Proteomes" id="UP000001024">
    <property type="component" value="Chromosome"/>
</dbReference>
<dbReference type="KEGG" id="tac:Ta1386"/>
<reference evidence="1 2" key="1">
    <citation type="journal article" date="2000" name="Nature">
        <title>The genome sequence of the thermoacidophilic scavenger Thermoplasma acidophilum.</title>
        <authorList>
            <person name="Ruepp A."/>
            <person name="Graml W."/>
            <person name="Santos-Martinez M.L."/>
            <person name="Koretke K.K."/>
            <person name="Volker C."/>
            <person name="Mewes H.W."/>
            <person name="Frishman D."/>
            <person name="Stocker S."/>
            <person name="Lupas A.N."/>
            <person name="Baumeister W."/>
        </authorList>
    </citation>
    <scope>NUCLEOTIDE SEQUENCE [LARGE SCALE GENOMIC DNA]</scope>
    <source>
        <strain evidence="2">ATCC 25905 / DSM 1728 / JCM 9062 / NBRC 15155 / AMRC-C165</strain>
    </source>
</reference>
<dbReference type="PaxDb" id="273075-Ta1386"/>
<proteinExistence type="predicted"/>
<dbReference type="AlphaFoldDB" id="Q9HIF4"/>
<name>Q9HIF4_THEAC</name>
<protein>
    <submittedName>
        <fullName evidence="1">Uncharacterized protein</fullName>
    </submittedName>
</protein>
<dbReference type="RefSeq" id="WP_010901791.1">
    <property type="nucleotide sequence ID" value="NC_002578.1"/>
</dbReference>
<gene>
    <name evidence="1" type="ordered locus">Ta1386</name>
</gene>
<organism evidence="1 2">
    <name type="scientific">Thermoplasma acidophilum (strain ATCC 25905 / DSM 1728 / JCM 9062 / NBRC 15155 / AMRC-C165)</name>
    <dbReference type="NCBI Taxonomy" id="273075"/>
    <lineage>
        <taxon>Archaea</taxon>
        <taxon>Methanobacteriati</taxon>
        <taxon>Thermoplasmatota</taxon>
        <taxon>Thermoplasmata</taxon>
        <taxon>Thermoplasmatales</taxon>
        <taxon>Thermoplasmataceae</taxon>
        <taxon>Thermoplasma</taxon>
    </lineage>
</organism>
<keyword evidence="2" id="KW-1185">Reference proteome</keyword>